<sequence>MEESLGENMADKLFDRLKAMIQEKDIRAVKMMSPLHLAYIGDAVYEVLVRTYLVNNKETSVNQLHREAVKYVKAESQADIVHYLEEYLNEEEWSIVKRGRNAKSGSVPKNANLIDYKYATGFEALIGFLYLTGRYEKLLDIFELILNKIKEDQ</sequence>
<keyword evidence="4" id="KW-0460">Magnesium</keyword>
<dbReference type="eggNOG" id="COG1939">
    <property type="taxonomic scope" value="Bacteria"/>
</dbReference>
<keyword evidence="4" id="KW-0694">RNA-binding</keyword>
<keyword evidence="7" id="KW-1185">Reference proteome</keyword>
<dbReference type="OrthoDB" id="46571at2"/>
<comment type="subcellular location">
    <subcellularLocation>
        <location evidence="4">Cytoplasm</location>
    </subcellularLocation>
</comment>
<comment type="subunit">
    <text evidence="4">Homodimer.</text>
</comment>
<comment type="caution">
    <text evidence="6">The sequence shown here is derived from an EMBL/GenBank/DDBJ whole genome shotgun (WGS) entry which is preliminary data.</text>
</comment>
<dbReference type="EMBL" id="ARZA01000207">
    <property type="protein sequence ID" value="EOD00078.1"/>
    <property type="molecule type" value="Genomic_DNA"/>
</dbReference>
<keyword evidence="4" id="KW-0963">Cytoplasm</keyword>
<evidence type="ECO:0000313" key="6">
    <source>
        <dbReference type="EMBL" id="EOD00078.1"/>
    </source>
</evidence>
<evidence type="ECO:0000259" key="5">
    <source>
        <dbReference type="Pfam" id="PF00636"/>
    </source>
</evidence>
<keyword evidence="4" id="KW-0690">Ribosome biogenesis</keyword>
<dbReference type="PANTHER" id="PTHR34276">
    <property type="entry name" value="MINI-RIBONUCLEASE 3"/>
    <property type="match status" value="1"/>
</dbReference>
<comment type="function">
    <text evidence="4">Involved in correct processing of both the 5' and 3' ends of 23S rRNA precursor. Processes 30S rRNA precursor transcript even in absence of ribonuclease 3 (Rnc); Rnc processes 30S rRNA into smaller rRNA precursors.</text>
</comment>
<proteinExistence type="inferred from homology"/>
<dbReference type="Proteomes" id="UP000013378">
    <property type="component" value="Unassembled WGS sequence"/>
</dbReference>
<dbReference type="InterPro" id="IPR036389">
    <property type="entry name" value="RNase_III_sf"/>
</dbReference>
<evidence type="ECO:0000256" key="2">
    <source>
        <dbReference type="ARBA" id="ARBA00022759"/>
    </source>
</evidence>
<comment type="similarity">
    <text evidence="4">Belongs to the MrnC RNase family.</text>
</comment>
<accession>R1ASG0</accession>
<dbReference type="PATRIC" id="fig|1304284.3.peg.1856"/>
<dbReference type="CDD" id="cd00593">
    <property type="entry name" value="RIBOc"/>
    <property type="match status" value="1"/>
</dbReference>
<keyword evidence="4" id="KW-0699">rRNA-binding</keyword>
<feature type="domain" description="RNase III" evidence="5">
    <location>
        <begin position="37"/>
        <end position="133"/>
    </location>
</feature>
<comment type="cofactor">
    <cofactor evidence="4">
        <name>Mg(2+)</name>
        <dbReference type="ChEBI" id="CHEBI:18420"/>
    </cofactor>
</comment>
<dbReference type="Gene3D" id="1.10.1520.10">
    <property type="entry name" value="Ribonuclease III domain"/>
    <property type="match status" value="1"/>
</dbReference>
<dbReference type="InterPro" id="IPR000999">
    <property type="entry name" value="RNase_III_dom"/>
</dbReference>
<gene>
    <name evidence="4" type="primary">mrnC</name>
    <name evidence="6" type="ORF">L21TH_1888</name>
</gene>
<keyword evidence="4" id="KW-0698">rRNA processing</keyword>
<dbReference type="Pfam" id="PF00636">
    <property type="entry name" value="Ribonuclease_3"/>
    <property type="match status" value="1"/>
</dbReference>
<reference evidence="6 7" key="1">
    <citation type="journal article" date="2015" name="Geomicrobiol. J.">
        <title>Caldisalinibacter kiritimatiensis gen. nov., sp. nov., a moderately thermohalophilic thiosulfate-reducing bacterium from a hypersaline microbial mat.</title>
        <authorList>
            <person name="Ben Hania W."/>
            <person name="Joseph M."/>
            <person name="Fiebig A."/>
            <person name="Bunk B."/>
            <person name="Klenk H.-P."/>
            <person name="Fardeau M.-L."/>
            <person name="Spring S."/>
        </authorList>
    </citation>
    <scope>NUCLEOTIDE SEQUENCE [LARGE SCALE GENOMIC DNA]</scope>
    <source>
        <strain evidence="6 7">L21-TH-D2</strain>
    </source>
</reference>
<dbReference type="PANTHER" id="PTHR34276:SF1">
    <property type="entry name" value="MINI-RIBONUCLEASE 3"/>
    <property type="match status" value="1"/>
</dbReference>
<keyword evidence="2 4" id="KW-0255">Endonuclease</keyword>
<keyword evidence="1 4" id="KW-0540">Nuclease</keyword>
<dbReference type="SUPFAM" id="SSF69065">
    <property type="entry name" value="RNase III domain-like"/>
    <property type="match status" value="1"/>
</dbReference>
<dbReference type="PIRSF" id="PIRSF005520">
    <property type="entry name" value="UCP005520"/>
    <property type="match status" value="1"/>
</dbReference>
<dbReference type="AlphaFoldDB" id="R1ASG0"/>
<evidence type="ECO:0000313" key="7">
    <source>
        <dbReference type="Proteomes" id="UP000013378"/>
    </source>
</evidence>
<evidence type="ECO:0000256" key="4">
    <source>
        <dbReference type="HAMAP-Rule" id="MF_01468"/>
    </source>
</evidence>
<dbReference type="GO" id="GO:0005737">
    <property type="term" value="C:cytoplasm"/>
    <property type="evidence" value="ECO:0007669"/>
    <property type="project" value="UniProtKB-SubCell"/>
</dbReference>
<name>R1ASG0_9FIRM</name>
<feature type="active site" evidence="4">
    <location>
        <position position="42"/>
    </location>
</feature>
<dbReference type="GO" id="GO:0004525">
    <property type="term" value="F:ribonuclease III activity"/>
    <property type="evidence" value="ECO:0007669"/>
    <property type="project" value="InterPro"/>
</dbReference>
<dbReference type="GO" id="GO:0006364">
    <property type="term" value="P:rRNA processing"/>
    <property type="evidence" value="ECO:0007669"/>
    <property type="project" value="UniProtKB-UniRule"/>
</dbReference>
<dbReference type="HAMAP" id="MF_01468">
    <property type="entry name" value="RNase_Mini_III"/>
    <property type="match status" value="1"/>
</dbReference>
<dbReference type="STRING" id="1304284.L21TH_1888"/>
<protein>
    <recommendedName>
        <fullName evidence="4">Mini-ribonuclease 3</fullName>
        <shortName evidence="4">Mini-3</shortName>
        <shortName evidence="4">Mini-RNase 3</shortName>
        <ecNumber evidence="4">3.1.26.-</ecNumber>
    </recommendedName>
    <alternativeName>
        <fullName evidence="4">Mini-RNase III</fullName>
        <shortName evidence="4">Mini-III</shortName>
    </alternativeName>
</protein>
<dbReference type="EC" id="3.1.26.-" evidence="4"/>
<organism evidence="6 7">
    <name type="scientific">Caldisalinibacter kiritimatiensis</name>
    <dbReference type="NCBI Taxonomy" id="1304284"/>
    <lineage>
        <taxon>Bacteria</taxon>
        <taxon>Bacillati</taxon>
        <taxon>Bacillota</taxon>
        <taxon>Tissierellia</taxon>
        <taxon>Tissierellales</taxon>
        <taxon>Thermohalobacteraceae</taxon>
        <taxon>Caldisalinibacter</taxon>
    </lineage>
</organism>
<evidence type="ECO:0000256" key="1">
    <source>
        <dbReference type="ARBA" id="ARBA00022722"/>
    </source>
</evidence>
<dbReference type="GO" id="GO:0019843">
    <property type="term" value="F:rRNA binding"/>
    <property type="evidence" value="ECO:0007669"/>
    <property type="project" value="UniProtKB-UniRule"/>
</dbReference>
<dbReference type="RefSeq" id="WP_006314776.1">
    <property type="nucleotide sequence ID" value="NZ_ARZA01000207.1"/>
</dbReference>
<keyword evidence="3 4" id="KW-0378">Hydrolase</keyword>
<dbReference type="InterPro" id="IPR008226">
    <property type="entry name" value="Mini3_fam"/>
</dbReference>
<evidence type="ECO:0000256" key="3">
    <source>
        <dbReference type="ARBA" id="ARBA00022801"/>
    </source>
</evidence>